<name>A0ABS5G5X9_9BRAD</name>
<feature type="compositionally biased region" description="Polar residues" evidence="1">
    <location>
        <begin position="47"/>
        <end position="62"/>
    </location>
</feature>
<protein>
    <submittedName>
        <fullName evidence="3">Uncharacterized protein</fullName>
    </submittedName>
</protein>
<feature type="signal peptide" evidence="2">
    <location>
        <begin position="1"/>
        <end position="21"/>
    </location>
</feature>
<reference evidence="4" key="1">
    <citation type="journal article" date="2021" name="ISME J.">
        <title>Evolutionary origin and ecological implication of a unique nif island in free-living Bradyrhizobium lineages.</title>
        <authorList>
            <person name="Tao J."/>
        </authorList>
    </citation>
    <scope>NUCLEOTIDE SEQUENCE [LARGE SCALE GENOMIC DNA]</scope>
    <source>
        <strain evidence="4">SZCCT0094</strain>
    </source>
</reference>
<dbReference type="EMBL" id="JAFCLK010000008">
    <property type="protein sequence ID" value="MBR1136036.1"/>
    <property type="molecule type" value="Genomic_DNA"/>
</dbReference>
<proteinExistence type="predicted"/>
<organism evidence="3 4">
    <name type="scientific">Bradyrhizobium denitrificans</name>
    <dbReference type="NCBI Taxonomy" id="2734912"/>
    <lineage>
        <taxon>Bacteria</taxon>
        <taxon>Pseudomonadati</taxon>
        <taxon>Pseudomonadota</taxon>
        <taxon>Alphaproteobacteria</taxon>
        <taxon>Hyphomicrobiales</taxon>
        <taxon>Nitrobacteraceae</taxon>
        <taxon>Bradyrhizobium</taxon>
    </lineage>
</organism>
<evidence type="ECO:0000256" key="1">
    <source>
        <dbReference type="SAM" id="MobiDB-lite"/>
    </source>
</evidence>
<comment type="caution">
    <text evidence="3">The sequence shown here is derived from an EMBL/GenBank/DDBJ whole genome shotgun (WGS) entry which is preliminary data.</text>
</comment>
<evidence type="ECO:0000256" key="2">
    <source>
        <dbReference type="SAM" id="SignalP"/>
    </source>
</evidence>
<accession>A0ABS5G5X9</accession>
<sequence length="128" mass="13173">MARSIAVGLVILAVSTSAAFAGHRTHHAKAGAVQQVGSSKGDRDQYGNMQVNPGTPGLSGSNAALHAKTHRDSGYNPKSDYNANGTVRVDSGTAGVSGSNAALHSKNHRDSGYSNKSDYNADGTVRVH</sequence>
<feature type="region of interest" description="Disordered" evidence="1">
    <location>
        <begin position="29"/>
        <end position="128"/>
    </location>
</feature>
<feature type="chain" id="PRO_5047448113" evidence="2">
    <location>
        <begin position="22"/>
        <end position="128"/>
    </location>
</feature>
<dbReference type="Proteomes" id="UP001314635">
    <property type="component" value="Unassembled WGS sequence"/>
</dbReference>
<keyword evidence="4" id="KW-1185">Reference proteome</keyword>
<keyword evidence="2" id="KW-0732">Signal</keyword>
<gene>
    <name evidence="3" type="ORF">JQ619_09675</name>
</gene>
<evidence type="ECO:0000313" key="3">
    <source>
        <dbReference type="EMBL" id="MBR1136036.1"/>
    </source>
</evidence>
<dbReference type="RefSeq" id="WP_172236433.1">
    <property type="nucleotide sequence ID" value="NZ_JABFDP010000009.1"/>
</dbReference>
<evidence type="ECO:0000313" key="4">
    <source>
        <dbReference type="Proteomes" id="UP001314635"/>
    </source>
</evidence>